<accession>A0A0G0HTS3</accession>
<evidence type="ECO:0008006" key="4">
    <source>
        <dbReference type="Google" id="ProtNLM"/>
    </source>
</evidence>
<evidence type="ECO:0000256" key="1">
    <source>
        <dbReference type="SAM" id="Coils"/>
    </source>
</evidence>
<organism evidence="2 3">
    <name type="scientific">Candidatus Woesebacteria bacterium GW2011_GWD1_38_10</name>
    <dbReference type="NCBI Taxonomy" id="1618592"/>
    <lineage>
        <taxon>Bacteria</taxon>
        <taxon>Candidatus Woeseibacteriota</taxon>
    </lineage>
</organism>
<comment type="caution">
    <text evidence="2">The sequence shown here is derived from an EMBL/GenBank/DDBJ whole genome shotgun (WGS) entry which is preliminary data.</text>
</comment>
<name>A0A0G0HTS3_9BACT</name>
<protein>
    <recommendedName>
        <fullName evidence="4">DUF1269 domain-containing protein</fullName>
    </recommendedName>
</protein>
<reference evidence="2 3" key="1">
    <citation type="journal article" date="2015" name="Nature">
        <title>rRNA introns, odd ribosomes, and small enigmatic genomes across a large radiation of phyla.</title>
        <authorList>
            <person name="Brown C.T."/>
            <person name="Hug L.A."/>
            <person name="Thomas B.C."/>
            <person name="Sharon I."/>
            <person name="Castelle C.J."/>
            <person name="Singh A."/>
            <person name="Wilkins M.J."/>
            <person name="Williams K.H."/>
            <person name="Banfield J.F."/>
        </authorList>
    </citation>
    <scope>NUCLEOTIDE SEQUENCE [LARGE SCALE GENOMIC DNA]</scope>
</reference>
<keyword evidence="1" id="KW-0175">Coiled coil</keyword>
<feature type="coiled-coil region" evidence="1">
    <location>
        <begin position="185"/>
        <end position="237"/>
    </location>
</feature>
<dbReference type="AlphaFoldDB" id="A0A0G0HTS3"/>
<gene>
    <name evidence="2" type="ORF">US67_C0077G0004</name>
</gene>
<dbReference type="Pfam" id="PF06897">
    <property type="entry name" value="DUF1269"/>
    <property type="match status" value="1"/>
</dbReference>
<evidence type="ECO:0000313" key="3">
    <source>
        <dbReference type="Proteomes" id="UP000034366"/>
    </source>
</evidence>
<sequence>MNKMLVIAFNTEEDAYEGLNALKDLDKKGDISLYATAVVIKDFTGKVTVRQAEDQGPLGTAVGMLTGAVVGALGGPVGMAVGSSAGGLTGAMFDIGDAGVNADFVDEVSKVLLPGKTVVLAEVDEEWVTPIDTKMAQFDGIIFRRAKSEVIEDQLFAESEAFNMEIQELQTKLKDKGSETKAAAKNTIKSIQKRLESNIEKANSELNKIKTESAAKIDALEAKLKNADDKQKATIEKRIAEVKADKKVRSEKLQASIKLAKEALMP</sequence>
<proteinExistence type="predicted"/>
<dbReference type="InterPro" id="IPR009200">
    <property type="entry name" value="DUF1269_membrane"/>
</dbReference>
<dbReference type="Proteomes" id="UP000034366">
    <property type="component" value="Unassembled WGS sequence"/>
</dbReference>
<evidence type="ECO:0000313" key="2">
    <source>
        <dbReference type="EMBL" id="KKQ46548.1"/>
    </source>
</evidence>
<dbReference type="EMBL" id="LBTW01000077">
    <property type="protein sequence ID" value="KKQ46548.1"/>
    <property type="molecule type" value="Genomic_DNA"/>
</dbReference>